<reference evidence="1" key="1">
    <citation type="submission" date="2021-02" db="EMBL/GenBank/DDBJ databases">
        <authorList>
            <consortium name="DOE Joint Genome Institute"/>
            <person name="Ahrendt S."/>
            <person name="Looney B.P."/>
            <person name="Miyauchi S."/>
            <person name="Morin E."/>
            <person name="Drula E."/>
            <person name="Courty P.E."/>
            <person name="Chicoki N."/>
            <person name="Fauchery L."/>
            <person name="Kohler A."/>
            <person name="Kuo A."/>
            <person name="Labutti K."/>
            <person name="Pangilinan J."/>
            <person name="Lipzen A."/>
            <person name="Riley R."/>
            <person name="Andreopoulos W."/>
            <person name="He G."/>
            <person name="Johnson J."/>
            <person name="Barry K.W."/>
            <person name="Grigoriev I.V."/>
            <person name="Nagy L."/>
            <person name="Hibbett D."/>
            <person name="Henrissat B."/>
            <person name="Matheny P.B."/>
            <person name="Labbe J."/>
            <person name="Martin F."/>
        </authorList>
    </citation>
    <scope>NUCLEOTIDE SEQUENCE</scope>
    <source>
        <strain evidence="1">FP105234-sp</strain>
    </source>
</reference>
<dbReference type="Proteomes" id="UP000814033">
    <property type="component" value="Unassembled WGS sequence"/>
</dbReference>
<keyword evidence="2" id="KW-1185">Reference proteome</keyword>
<sequence>MFSGQVNEPCHKNRIRTEMVVCDALALHRSQHECLGDSELSVVVDIPFHNIRPLKVDSTQRPPPTHLRSAQGPTGIPRIDHIPAPPLATDPLPAYFQLSASIRCAPHIFAASSVLAS</sequence>
<evidence type="ECO:0000313" key="1">
    <source>
        <dbReference type="EMBL" id="KAI0040090.1"/>
    </source>
</evidence>
<reference evidence="1" key="2">
    <citation type="journal article" date="2022" name="New Phytol.">
        <title>Evolutionary transition to the ectomycorrhizal habit in the genomes of a hyperdiverse lineage of mushroom-forming fungi.</title>
        <authorList>
            <person name="Looney B."/>
            <person name="Miyauchi S."/>
            <person name="Morin E."/>
            <person name="Drula E."/>
            <person name="Courty P.E."/>
            <person name="Kohler A."/>
            <person name="Kuo A."/>
            <person name="LaButti K."/>
            <person name="Pangilinan J."/>
            <person name="Lipzen A."/>
            <person name="Riley R."/>
            <person name="Andreopoulos W."/>
            <person name="He G."/>
            <person name="Johnson J."/>
            <person name="Nolan M."/>
            <person name="Tritt A."/>
            <person name="Barry K.W."/>
            <person name="Grigoriev I.V."/>
            <person name="Nagy L.G."/>
            <person name="Hibbett D."/>
            <person name="Henrissat B."/>
            <person name="Matheny P.B."/>
            <person name="Labbe J."/>
            <person name="Martin F.M."/>
        </authorList>
    </citation>
    <scope>NUCLEOTIDE SEQUENCE</scope>
    <source>
        <strain evidence="1">FP105234-sp</strain>
    </source>
</reference>
<evidence type="ECO:0000313" key="2">
    <source>
        <dbReference type="Proteomes" id="UP000814033"/>
    </source>
</evidence>
<accession>A0ACB8R7J2</accession>
<gene>
    <name evidence="1" type="ORF">FA95DRAFT_1612060</name>
</gene>
<dbReference type="EMBL" id="MU276229">
    <property type="protein sequence ID" value="KAI0040090.1"/>
    <property type="molecule type" value="Genomic_DNA"/>
</dbReference>
<proteinExistence type="predicted"/>
<name>A0ACB8R7J2_9AGAM</name>
<protein>
    <submittedName>
        <fullName evidence="1">Uncharacterized protein</fullName>
    </submittedName>
</protein>
<comment type="caution">
    <text evidence="1">The sequence shown here is derived from an EMBL/GenBank/DDBJ whole genome shotgun (WGS) entry which is preliminary data.</text>
</comment>
<organism evidence="1 2">
    <name type="scientific">Auriscalpium vulgare</name>
    <dbReference type="NCBI Taxonomy" id="40419"/>
    <lineage>
        <taxon>Eukaryota</taxon>
        <taxon>Fungi</taxon>
        <taxon>Dikarya</taxon>
        <taxon>Basidiomycota</taxon>
        <taxon>Agaricomycotina</taxon>
        <taxon>Agaricomycetes</taxon>
        <taxon>Russulales</taxon>
        <taxon>Auriscalpiaceae</taxon>
        <taxon>Auriscalpium</taxon>
    </lineage>
</organism>